<dbReference type="CDD" id="cd00515">
    <property type="entry name" value="HAM1"/>
    <property type="match status" value="1"/>
</dbReference>
<evidence type="ECO:0000256" key="4">
    <source>
        <dbReference type="ARBA" id="ARBA00022555"/>
    </source>
</evidence>
<dbReference type="GO" id="GO:0000166">
    <property type="term" value="F:nucleotide binding"/>
    <property type="evidence" value="ECO:0007669"/>
    <property type="project" value="UniProtKB-KW"/>
</dbReference>
<dbReference type="GO" id="GO:0046872">
    <property type="term" value="F:metal ion binding"/>
    <property type="evidence" value="ECO:0007669"/>
    <property type="project" value="UniProtKB-KW"/>
</dbReference>
<organism evidence="21 22">
    <name type="scientific">Candidatus Avichristensenella intestinipullorum</name>
    <dbReference type="NCBI Taxonomy" id="2840693"/>
    <lineage>
        <taxon>Bacteria</taxon>
        <taxon>Bacillati</taxon>
        <taxon>Bacillota</taxon>
        <taxon>Clostridia</taxon>
        <taxon>Candidatus Avichristensenella</taxon>
    </lineage>
</organism>
<evidence type="ECO:0000256" key="7">
    <source>
        <dbReference type="ARBA" id="ARBA00022695"/>
    </source>
</evidence>
<dbReference type="GO" id="GO:0009146">
    <property type="term" value="P:purine nucleoside triphosphate catabolic process"/>
    <property type="evidence" value="ECO:0007669"/>
    <property type="project" value="UniProtKB-UniRule"/>
</dbReference>
<feature type="binding site" evidence="16">
    <location>
        <position position="75"/>
    </location>
    <ligand>
        <name>phosphate</name>
        <dbReference type="ChEBI" id="CHEBI:43474"/>
        <note>substrate</note>
    </ligand>
</feature>
<gene>
    <name evidence="16 21" type="primary">rph</name>
    <name evidence="21" type="ORF">IAA66_05895</name>
</gene>
<evidence type="ECO:0000313" key="21">
    <source>
        <dbReference type="EMBL" id="HIQ63104.1"/>
    </source>
</evidence>
<feature type="binding site" evidence="17">
    <location>
        <begin position="386"/>
        <end position="389"/>
    </location>
    <ligand>
        <name>substrate</name>
    </ligand>
</feature>
<dbReference type="InterPro" id="IPR015847">
    <property type="entry name" value="ExoRNase_PH_dom2"/>
</dbReference>
<keyword evidence="12" id="KW-0694">RNA-binding</keyword>
<evidence type="ECO:0000256" key="1">
    <source>
        <dbReference type="ARBA" id="ARBA00008023"/>
    </source>
</evidence>
<evidence type="ECO:0000256" key="3">
    <source>
        <dbReference type="ARBA" id="ARBA00022552"/>
    </source>
</evidence>
<keyword evidence="10 17" id="KW-0378">Hydrolase</keyword>
<sequence>MPLRQTRIQPHFLRTAPSCLMECGGTRVLCTASVEEGVPPFLRGSGRGWLTAEYAMLPASTGSRKARDGVRRDGRGVEISRLIGRSLRQALDFSALGERTITIDCDVLEADGGTRTASITGGFVALALAVRKLMEDGKLTASPIVRQVAAVSVGVVDGEPTLDLCYAQDSHADVDMNVVMDGEGNFVEVQGTGEGGVFARQMLDRLLGMASAGISELLDKQRQALGEAASLLTRHPPRLIFATNNAHKAREMRMLLAGRYDVCSLKEIGLALDVEETGETFAENAAIKAETVCRLTGCAALADDSGLAVDALDGAPGVRSARYAGVHGDDEANLRLVLARLEDVPAPRTARFVCAIALARPGQKTLLVEGRVEGEIIREPRGEGGFGYDPIFLHKSGETLAEMPEEQKNRISHRAMAAQALLKALDAESVC</sequence>
<evidence type="ECO:0000313" key="22">
    <source>
        <dbReference type="Proteomes" id="UP000886819"/>
    </source>
</evidence>
<dbReference type="InterPro" id="IPR002637">
    <property type="entry name" value="RdgB/HAM1"/>
</dbReference>
<evidence type="ECO:0000256" key="12">
    <source>
        <dbReference type="ARBA" id="ARBA00022884"/>
    </source>
</evidence>
<dbReference type="SUPFAM" id="SSF52972">
    <property type="entry name" value="ITPase-like"/>
    <property type="match status" value="1"/>
</dbReference>
<keyword evidence="7 16" id="KW-0548">Nucleotidyltransferase</keyword>
<evidence type="ECO:0000256" key="10">
    <source>
        <dbReference type="ARBA" id="ARBA00022801"/>
    </source>
</evidence>
<feature type="binding site" evidence="17">
    <location>
        <position position="408"/>
    </location>
    <ligand>
        <name>substrate</name>
    </ligand>
</feature>
<comment type="catalytic activity">
    <reaction evidence="14 17">
        <text>dITP + H2O = dIMP + diphosphate + H(+)</text>
        <dbReference type="Rhea" id="RHEA:28342"/>
        <dbReference type="ChEBI" id="CHEBI:15377"/>
        <dbReference type="ChEBI" id="CHEBI:15378"/>
        <dbReference type="ChEBI" id="CHEBI:33019"/>
        <dbReference type="ChEBI" id="CHEBI:61194"/>
        <dbReference type="ChEBI" id="CHEBI:61382"/>
        <dbReference type="EC" id="3.6.1.66"/>
    </reaction>
</comment>
<feature type="binding site" evidence="17">
    <location>
        <position position="304"/>
    </location>
    <ligand>
        <name>Mg(2+)</name>
        <dbReference type="ChEBI" id="CHEBI:18420"/>
    </ligand>
</feature>
<dbReference type="GO" id="GO:0036220">
    <property type="term" value="F:ITP diphosphatase activity"/>
    <property type="evidence" value="ECO:0007669"/>
    <property type="project" value="UniProtKB-UniRule"/>
</dbReference>
<evidence type="ECO:0000256" key="14">
    <source>
        <dbReference type="ARBA" id="ARBA00051875"/>
    </source>
</evidence>
<dbReference type="GO" id="GO:0035870">
    <property type="term" value="F:dITP diphosphatase activity"/>
    <property type="evidence" value="ECO:0007669"/>
    <property type="project" value="UniProtKB-UniRule"/>
</dbReference>
<dbReference type="Pfam" id="PF01725">
    <property type="entry name" value="Ham1p_like"/>
    <property type="match status" value="1"/>
</dbReference>
<dbReference type="Gene3D" id="3.90.950.10">
    <property type="match status" value="1"/>
</dbReference>
<comment type="catalytic activity">
    <reaction evidence="15 17">
        <text>XTP + H2O = XMP + diphosphate + H(+)</text>
        <dbReference type="Rhea" id="RHEA:28610"/>
        <dbReference type="ChEBI" id="CHEBI:15377"/>
        <dbReference type="ChEBI" id="CHEBI:15378"/>
        <dbReference type="ChEBI" id="CHEBI:33019"/>
        <dbReference type="ChEBI" id="CHEBI:57464"/>
        <dbReference type="ChEBI" id="CHEBI:61314"/>
        <dbReference type="EC" id="3.6.1.66"/>
    </reaction>
</comment>
<dbReference type="InterPro" id="IPR020568">
    <property type="entry name" value="Ribosomal_Su5_D2-typ_SF"/>
</dbReference>
<dbReference type="Pfam" id="PF01138">
    <property type="entry name" value="RNase_PH"/>
    <property type="match status" value="1"/>
</dbReference>
<comment type="similarity">
    <text evidence="16">Belongs to the RNase PH family.</text>
</comment>
<proteinExistence type="inferred from homology"/>
<keyword evidence="5 16" id="KW-0808">Transferase</keyword>
<dbReference type="AlphaFoldDB" id="A0A9D0YW08"/>
<dbReference type="GO" id="GO:0009117">
    <property type="term" value="P:nucleotide metabolic process"/>
    <property type="evidence" value="ECO:0007669"/>
    <property type="project" value="UniProtKB-KW"/>
</dbReference>
<comment type="caution">
    <text evidence="21">The sequence shown here is derived from an EMBL/GenBank/DDBJ whole genome shotgun (WGS) entry which is preliminary data.</text>
</comment>
<evidence type="ECO:0000259" key="20">
    <source>
        <dbReference type="Pfam" id="PF03725"/>
    </source>
</evidence>
<dbReference type="GO" id="GO:0008033">
    <property type="term" value="P:tRNA processing"/>
    <property type="evidence" value="ECO:0007669"/>
    <property type="project" value="UniProtKB-UniRule"/>
</dbReference>
<dbReference type="GO" id="GO:0031125">
    <property type="term" value="P:rRNA 3'-end processing"/>
    <property type="evidence" value="ECO:0007669"/>
    <property type="project" value="UniProtKB-ARBA"/>
</dbReference>
<comment type="catalytic activity">
    <reaction evidence="16">
        <text>tRNA(n+1) + phosphate = tRNA(n) + a ribonucleoside 5'-diphosphate</text>
        <dbReference type="Rhea" id="RHEA:10628"/>
        <dbReference type="Rhea" id="RHEA-COMP:17343"/>
        <dbReference type="Rhea" id="RHEA-COMP:17344"/>
        <dbReference type="ChEBI" id="CHEBI:43474"/>
        <dbReference type="ChEBI" id="CHEBI:57930"/>
        <dbReference type="ChEBI" id="CHEBI:173114"/>
        <dbReference type="EC" id="2.7.7.56"/>
    </reaction>
</comment>
<dbReference type="GO" id="GO:0016075">
    <property type="term" value="P:rRNA catabolic process"/>
    <property type="evidence" value="ECO:0007669"/>
    <property type="project" value="UniProtKB-UniRule"/>
</dbReference>
<reference evidence="21" key="2">
    <citation type="journal article" date="2021" name="PeerJ">
        <title>Extensive microbial diversity within the chicken gut microbiome revealed by metagenomics and culture.</title>
        <authorList>
            <person name="Gilroy R."/>
            <person name="Ravi A."/>
            <person name="Getino M."/>
            <person name="Pursley I."/>
            <person name="Horton D.L."/>
            <person name="Alikhan N.F."/>
            <person name="Baker D."/>
            <person name="Gharbi K."/>
            <person name="Hall N."/>
            <person name="Watson M."/>
            <person name="Adriaenssens E.M."/>
            <person name="Foster-Nyarko E."/>
            <person name="Jarju S."/>
            <person name="Secka A."/>
            <person name="Antonio M."/>
            <person name="Oren A."/>
            <person name="Chaudhuri R.R."/>
            <person name="La Ragione R."/>
            <person name="Hildebrand F."/>
            <person name="Pallen M.J."/>
        </authorList>
    </citation>
    <scope>NUCLEOTIDE SEQUENCE</scope>
    <source>
        <strain evidence="21">ChiHile30-977</strain>
    </source>
</reference>
<comment type="catalytic activity">
    <reaction evidence="17">
        <text>ITP + H2O = IMP + diphosphate + H(+)</text>
        <dbReference type="Rhea" id="RHEA:29399"/>
        <dbReference type="ChEBI" id="CHEBI:15377"/>
        <dbReference type="ChEBI" id="CHEBI:15378"/>
        <dbReference type="ChEBI" id="CHEBI:33019"/>
        <dbReference type="ChEBI" id="CHEBI:58053"/>
        <dbReference type="ChEBI" id="CHEBI:61402"/>
        <dbReference type="EC" id="3.6.1.66"/>
    </reaction>
</comment>
<dbReference type="CDD" id="cd11362">
    <property type="entry name" value="RNase_PH_bact"/>
    <property type="match status" value="1"/>
</dbReference>
<keyword evidence="11 17" id="KW-0460">Magnesium</keyword>
<dbReference type="GO" id="GO:0005829">
    <property type="term" value="C:cytosol"/>
    <property type="evidence" value="ECO:0007669"/>
    <property type="project" value="TreeGrafter"/>
</dbReference>
<dbReference type="Gene3D" id="3.30.230.70">
    <property type="entry name" value="GHMP Kinase, N-terminal domain"/>
    <property type="match status" value="1"/>
</dbReference>
<feature type="binding site" evidence="17">
    <location>
        <begin position="243"/>
        <end position="248"/>
    </location>
    <ligand>
        <name>substrate</name>
    </ligand>
</feature>
<dbReference type="PANTHER" id="PTHR11067">
    <property type="entry name" value="INOSINE TRIPHOSPHATE PYROPHOSPHATASE/HAM1 PROTEIN"/>
    <property type="match status" value="1"/>
</dbReference>
<keyword evidence="4 16" id="KW-0820">tRNA-binding</keyword>
<reference evidence="21" key="1">
    <citation type="submission" date="2020-10" db="EMBL/GenBank/DDBJ databases">
        <authorList>
            <person name="Gilroy R."/>
        </authorList>
    </citation>
    <scope>NUCLEOTIDE SEQUENCE</scope>
    <source>
        <strain evidence="21">ChiHile30-977</strain>
    </source>
</reference>
<dbReference type="HAMAP" id="MF_01405">
    <property type="entry name" value="Non_canon_purine_NTPase"/>
    <property type="match status" value="1"/>
</dbReference>
<dbReference type="NCBIfam" id="TIGR00042">
    <property type="entry name" value="RdgB/HAM1 family non-canonical purine NTP pyrophosphatase"/>
    <property type="match status" value="1"/>
</dbReference>
<feature type="binding site" evidence="17">
    <location>
        <position position="275"/>
    </location>
    <ligand>
        <name>Mg(2+)</name>
        <dbReference type="ChEBI" id="CHEBI:18420"/>
    </ligand>
</feature>
<feature type="binding site" evidence="17">
    <location>
        <position position="305"/>
    </location>
    <ligand>
        <name>substrate</name>
    </ligand>
</feature>
<name>A0A9D0YW08_9FIRM</name>
<dbReference type="NCBIfam" id="TIGR01966">
    <property type="entry name" value="RNasePH"/>
    <property type="match status" value="1"/>
</dbReference>
<keyword evidence="13 17" id="KW-0546">Nucleotide metabolism</keyword>
<feature type="domain" description="Exoribonuclease phosphorolytic" evidence="20">
    <location>
        <begin position="148"/>
        <end position="212"/>
    </location>
</feature>
<evidence type="ECO:0000256" key="18">
    <source>
        <dbReference type="RuleBase" id="RU003781"/>
    </source>
</evidence>
<dbReference type="FunFam" id="3.30.230.70:FF:000003">
    <property type="entry name" value="Ribonuclease PH"/>
    <property type="match status" value="1"/>
</dbReference>
<protein>
    <recommendedName>
        <fullName evidence="16 17">Multifunctional fusion protein</fullName>
    </recommendedName>
    <domain>
        <recommendedName>
            <fullName evidence="17">dITP/XTP pyrophosphatase</fullName>
            <ecNumber evidence="17">3.6.1.66</ecNumber>
        </recommendedName>
        <alternativeName>
            <fullName evidence="17">Non-canonical purine NTP pyrophosphatase</fullName>
        </alternativeName>
        <alternativeName>
            <fullName evidence="17">Non-standard purine NTP pyrophosphatase</fullName>
        </alternativeName>
        <alternativeName>
            <fullName evidence="17">Nucleoside-triphosphate diphosphatase</fullName>
        </alternativeName>
        <alternativeName>
            <fullName evidence="17">Nucleoside-triphosphate pyrophosphatase</fullName>
            <shortName evidence="17">NTPase</shortName>
        </alternativeName>
    </domain>
    <domain>
        <recommendedName>
            <fullName evidence="16">Ribonuclease PH</fullName>
            <shortName evidence="16">RNase PH</shortName>
            <ecNumber evidence="16">2.7.7.56</ecNumber>
        </recommendedName>
        <alternativeName>
            <fullName evidence="16">tRNA nucleotidyltransferase</fullName>
        </alternativeName>
    </domain>
</protein>
<dbReference type="EC" id="2.7.7.56" evidence="16"/>
<dbReference type="PANTHER" id="PTHR11067:SF9">
    <property type="entry name" value="INOSINE TRIPHOSPHATE PYROPHOSPHATASE"/>
    <property type="match status" value="1"/>
</dbReference>
<dbReference type="InterPro" id="IPR002381">
    <property type="entry name" value="RNase_PH_bac-type"/>
</dbReference>
<comment type="similarity">
    <text evidence="1 17 18">Belongs to the HAM1 NTPase family.</text>
</comment>
<comment type="cofactor">
    <cofactor evidence="17">
        <name>Mg(2+)</name>
        <dbReference type="ChEBI" id="CHEBI:18420"/>
    </cofactor>
    <text evidence="17">Binds 1 Mg(2+) ion per subunit.</text>
</comment>
<dbReference type="Proteomes" id="UP000886819">
    <property type="component" value="Unassembled WGS sequence"/>
</dbReference>
<evidence type="ECO:0000256" key="16">
    <source>
        <dbReference type="HAMAP-Rule" id="MF_00564"/>
    </source>
</evidence>
<dbReference type="InterPro" id="IPR036345">
    <property type="entry name" value="ExoRNase_PH_dom2_sf"/>
</dbReference>
<feature type="binding site" evidence="16">
    <location>
        <begin position="113"/>
        <end position="115"/>
    </location>
    <ligand>
        <name>phosphate</name>
        <dbReference type="ChEBI" id="CHEBI:43474"/>
        <note>substrate</note>
    </ligand>
</feature>
<keyword evidence="8 17" id="KW-0479">Metal-binding</keyword>
<dbReference type="InterPro" id="IPR029001">
    <property type="entry name" value="ITPase-like_fam"/>
</dbReference>
<evidence type="ECO:0000256" key="13">
    <source>
        <dbReference type="ARBA" id="ARBA00023080"/>
    </source>
</evidence>
<dbReference type="InterPro" id="IPR001247">
    <property type="entry name" value="ExoRNase_PH_dom1"/>
</dbReference>
<evidence type="ECO:0000256" key="2">
    <source>
        <dbReference type="ARBA" id="ARBA00011738"/>
    </source>
</evidence>
<keyword evidence="3 16" id="KW-0698">rRNA processing</keyword>
<feature type="active site" description="Proton acceptor" evidence="17">
    <location>
        <position position="304"/>
    </location>
</feature>
<evidence type="ECO:0000256" key="15">
    <source>
        <dbReference type="ARBA" id="ARBA00052017"/>
    </source>
</evidence>
<dbReference type="GO" id="GO:0000049">
    <property type="term" value="F:tRNA binding"/>
    <property type="evidence" value="ECO:0007669"/>
    <property type="project" value="UniProtKB-UniRule"/>
</dbReference>
<dbReference type="EMBL" id="DVFI01000089">
    <property type="protein sequence ID" value="HIQ63104.1"/>
    <property type="molecule type" value="Genomic_DNA"/>
</dbReference>
<evidence type="ECO:0000256" key="6">
    <source>
        <dbReference type="ARBA" id="ARBA00022694"/>
    </source>
</evidence>
<comment type="function">
    <text evidence="16">Phosphorolytic 3'-5' exoribonuclease that plays an important role in tRNA 3'-end maturation. Removes nucleotide residues following the 3'-CCA terminus of tRNAs; can also add nucleotides to the ends of RNA molecules by using nucleoside diphosphates as substrates, but this may not be physiologically important. Probably plays a role in initiation of 16S rRNA degradation (leading to ribosome degradation) during starvation.</text>
</comment>
<dbReference type="GO" id="GO:0036222">
    <property type="term" value="F:XTP diphosphatase activity"/>
    <property type="evidence" value="ECO:0007669"/>
    <property type="project" value="UniProtKB-UniRule"/>
</dbReference>
<dbReference type="GO" id="GO:0009022">
    <property type="term" value="F:tRNA nucleotidyltransferase activity"/>
    <property type="evidence" value="ECO:0007669"/>
    <property type="project" value="UniProtKB-UniRule"/>
</dbReference>
<dbReference type="SUPFAM" id="SSF55666">
    <property type="entry name" value="Ribonuclease PH domain 2-like"/>
    <property type="match status" value="1"/>
</dbReference>
<dbReference type="GO" id="GO:0017111">
    <property type="term" value="F:ribonucleoside triphosphate phosphatase activity"/>
    <property type="evidence" value="ECO:0007669"/>
    <property type="project" value="InterPro"/>
</dbReference>
<dbReference type="EC" id="3.6.1.66" evidence="17"/>
<dbReference type="SUPFAM" id="SSF54211">
    <property type="entry name" value="Ribosomal protein S5 domain 2-like"/>
    <property type="match status" value="1"/>
</dbReference>
<evidence type="ECO:0000256" key="5">
    <source>
        <dbReference type="ARBA" id="ARBA00022679"/>
    </source>
</evidence>
<comment type="subunit">
    <text evidence="2 17">Homodimer.</text>
</comment>
<feature type="domain" description="Exoribonuclease phosphorolytic" evidence="19">
    <location>
        <begin position="7"/>
        <end position="129"/>
    </location>
</feature>
<evidence type="ECO:0000256" key="8">
    <source>
        <dbReference type="ARBA" id="ARBA00022723"/>
    </source>
</evidence>
<dbReference type="HAMAP" id="MF_00564">
    <property type="entry name" value="RNase_PH"/>
    <property type="match status" value="1"/>
</dbReference>
<keyword evidence="9 17" id="KW-0547">Nucleotide-binding</keyword>
<evidence type="ECO:0000256" key="17">
    <source>
        <dbReference type="HAMAP-Rule" id="MF_01405"/>
    </source>
</evidence>
<evidence type="ECO:0000259" key="19">
    <source>
        <dbReference type="Pfam" id="PF01138"/>
    </source>
</evidence>
<dbReference type="Pfam" id="PF03725">
    <property type="entry name" value="RNase_PH_C"/>
    <property type="match status" value="1"/>
</dbReference>
<accession>A0A9D0YW08</accession>
<evidence type="ECO:0000256" key="9">
    <source>
        <dbReference type="ARBA" id="ARBA00022741"/>
    </source>
</evidence>
<keyword evidence="6 16" id="KW-0819">tRNA processing</keyword>
<comment type="function">
    <text evidence="17">Pyrophosphatase that catalyzes the hydrolysis of nucleoside triphosphates to their monophosphate derivatives, with a high preference for the non-canonical purine nucleotides XTP (xanthosine triphosphate), dITP (deoxyinosine triphosphate) and ITP. Seems to function as a house-cleaning enzyme that removes non-canonical purine nucleotides from the nucleotide pool, thus preventing their incorporation into DNA/RNA and avoiding chromosomal lesions.</text>
</comment>
<dbReference type="InterPro" id="IPR027408">
    <property type="entry name" value="PNPase/RNase_PH_dom_sf"/>
</dbReference>
<comment type="subunit">
    <text evidence="16">Homohexameric ring arranged as a trimer of dimers.</text>
</comment>
<dbReference type="FunFam" id="3.90.950.10:FF:000001">
    <property type="entry name" value="dITP/XTP pyrophosphatase"/>
    <property type="match status" value="1"/>
</dbReference>
<evidence type="ECO:0000256" key="11">
    <source>
        <dbReference type="ARBA" id="ARBA00022842"/>
    </source>
</evidence>
<dbReference type="GO" id="GO:0000175">
    <property type="term" value="F:3'-5'-RNA exonuclease activity"/>
    <property type="evidence" value="ECO:0007669"/>
    <property type="project" value="UniProtKB-UniRule"/>
</dbReference>
<dbReference type="InterPro" id="IPR020922">
    <property type="entry name" value="dITP/XTP_pyrophosphatase"/>
</dbReference>
<feature type="binding site" evidence="17">
    <location>
        <begin position="413"/>
        <end position="414"/>
    </location>
    <ligand>
        <name>substrate</name>
    </ligand>
</feature>